<dbReference type="Proteomes" id="UP000277204">
    <property type="component" value="Unassembled WGS sequence"/>
</dbReference>
<protein>
    <submittedName>
        <fullName evidence="1">Uncharacterized protein</fullName>
    </submittedName>
</protein>
<dbReference type="AlphaFoldDB" id="A0A183N4C0"/>
<proteinExistence type="predicted"/>
<organism evidence="1 2">
    <name type="scientific">Schistosoma margrebowiei</name>
    <dbReference type="NCBI Taxonomy" id="48269"/>
    <lineage>
        <taxon>Eukaryota</taxon>
        <taxon>Metazoa</taxon>
        <taxon>Spiralia</taxon>
        <taxon>Lophotrochozoa</taxon>
        <taxon>Platyhelminthes</taxon>
        <taxon>Trematoda</taxon>
        <taxon>Digenea</taxon>
        <taxon>Strigeidida</taxon>
        <taxon>Schistosomatoidea</taxon>
        <taxon>Schistosomatidae</taxon>
        <taxon>Schistosoma</taxon>
    </lineage>
</organism>
<accession>A0A183N4C0</accession>
<reference evidence="1 2" key="1">
    <citation type="submission" date="2018-11" db="EMBL/GenBank/DDBJ databases">
        <authorList>
            <consortium name="Pathogen Informatics"/>
        </authorList>
    </citation>
    <scope>NUCLEOTIDE SEQUENCE [LARGE SCALE GENOMIC DNA]</scope>
    <source>
        <strain evidence="1 2">Zambia</strain>
    </source>
</reference>
<evidence type="ECO:0000313" key="2">
    <source>
        <dbReference type="Proteomes" id="UP000277204"/>
    </source>
</evidence>
<name>A0A183N4C0_9TREM</name>
<keyword evidence="2" id="KW-1185">Reference proteome</keyword>
<dbReference type="EMBL" id="UZAI01019533">
    <property type="protein sequence ID" value="VDP46001.1"/>
    <property type="molecule type" value="Genomic_DNA"/>
</dbReference>
<gene>
    <name evidence="1" type="ORF">SMRZ_LOCUS23145</name>
</gene>
<sequence length="104" mass="11755">MQVKTAIVAAVSASVSFNIHEGKTKVLKYNMENSDSITLDEETLEDVESVTYMESIIDRQGGSHANVKTRIDKARTAFLQLKNIWSSKQMSVNQYQSHDIQYGR</sequence>
<evidence type="ECO:0000313" key="1">
    <source>
        <dbReference type="EMBL" id="VDP46001.1"/>
    </source>
</evidence>